<name>A0A0G0B6T7_9BACT</name>
<dbReference type="PANTHER" id="PTHR42861">
    <property type="entry name" value="CALCIUM-TRANSPORTING ATPASE"/>
    <property type="match status" value="1"/>
</dbReference>
<evidence type="ECO:0000256" key="1">
    <source>
        <dbReference type="ARBA" id="ARBA00004127"/>
    </source>
</evidence>
<comment type="caution">
    <text evidence="12">The sequence shown here is derived from an EMBL/GenBank/DDBJ whole genome shotgun (WGS) entry which is preliminary data.</text>
</comment>
<reference evidence="12 13" key="1">
    <citation type="journal article" date="2015" name="Nature">
        <title>rRNA introns, odd ribosomes, and small enigmatic genomes across a large radiation of phyla.</title>
        <authorList>
            <person name="Brown C.T."/>
            <person name="Hug L.A."/>
            <person name="Thomas B.C."/>
            <person name="Sharon I."/>
            <person name="Castelle C.J."/>
            <person name="Singh A."/>
            <person name="Wilkins M.J."/>
            <person name="Williams K.H."/>
            <person name="Banfield J.F."/>
        </authorList>
    </citation>
    <scope>NUCLEOTIDE SEQUENCE [LARGE SCALE GENOMIC DNA]</scope>
</reference>
<keyword evidence="3 10" id="KW-0812">Transmembrane</keyword>
<keyword evidence="4" id="KW-0547">Nucleotide-binding</keyword>
<gene>
    <name evidence="12" type="ORF">UR53_C0002G0050</name>
</gene>
<dbReference type="SFLD" id="SFLDS00003">
    <property type="entry name" value="Haloacid_Dehalogenase"/>
    <property type="match status" value="1"/>
</dbReference>
<evidence type="ECO:0000313" key="12">
    <source>
        <dbReference type="EMBL" id="KKP59436.1"/>
    </source>
</evidence>
<feature type="transmembrane region" description="Helical" evidence="10">
    <location>
        <begin position="740"/>
        <end position="760"/>
    </location>
</feature>
<dbReference type="SFLD" id="SFLDG00002">
    <property type="entry name" value="C1.7:_P-type_atpase_like"/>
    <property type="match status" value="1"/>
</dbReference>
<dbReference type="SUPFAM" id="SSF56784">
    <property type="entry name" value="HAD-like"/>
    <property type="match status" value="1"/>
</dbReference>
<dbReference type="Pfam" id="PF00702">
    <property type="entry name" value="Hydrolase"/>
    <property type="match status" value="1"/>
</dbReference>
<dbReference type="InterPro" id="IPR008250">
    <property type="entry name" value="ATPase_P-typ_transduc_dom_A_sf"/>
</dbReference>
<dbReference type="SUPFAM" id="SSF81653">
    <property type="entry name" value="Calcium ATPase, transduction domain A"/>
    <property type="match status" value="1"/>
</dbReference>
<feature type="transmembrane region" description="Helical" evidence="10">
    <location>
        <begin position="275"/>
        <end position="298"/>
    </location>
</feature>
<feature type="transmembrane region" description="Helical" evidence="10">
    <location>
        <begin position="57"/>
        <end position="75"/>
    </location>
</feature>
<dbReference type="GO" id="GO:0005524">
    <property type="term" value="F:ATP binding"/>
    <property type="evidence" value="ECO:0007669"/>
    <property type="project" value="UniProtKB-KW"/>
</dbReference>
<protein>
    <submittedName>
        <fullName evidence="12">Cation-transporting P-type ATPase</fullName>
    </submittedName>
</protein>
<dbReference type="InterPro" id="IPR023299">
    <property type="entry name" value="ATPase_P-typ_cyto_dom_N"/>
</dbReference>
<evidence type="ECO:0000259" key="11">
    <source>
        <dbReference type="SMART" id="SM00831"/>
    </source>
</evidence>
<evidence type="ECO:0000256" key="4">
    <source>
        <dbReference type="ARBA" id="ARBA00022741"/>
    </source>
</evidence>
<dbReference type="SMART" id="SM00831">
    <property type="entry name" value="Cation_ATPase_N"/>
    <property type="match status" value="1"/>
</dbReference>
<dbReference type="GO" id="GO:0016887">
    <property type="term" value="F:ATP hydrolysis activity"/>
    <property type="evidence" value="ECO:0007669"/>
    <property type="project" value="InterPro"/>
</dbReference>
<dbReference type="GO" id="GO:0016020">
    <property type="term" value="C:membrane"/>
    <property type="evidence" value="ECO:0007669"/>
    <property type="project" value="InterPro"/>
</dbReference>
<dbReference type="Pfam" id="PF00689">
    <property type="entry name" value="Cation_ATPase_C"/>
    <property type="match status" value="1"/>
</dbReference>
<evidence type="ECO:0000256" key="7">
    <source>
        <dbReference type="ARBA" id="ARBA00022967"/>
    </source>
</evidence>
<dbReference type="FunFam" id="2.70.150.10:FF:000160">
    <property type="entry name" value="Sarcoplasmic/endoplasmic reticulum calcium ATPase 1"/>
    <property type="match status" value="1"/>
</dbReference>
<feature type="transmembrane region" description="Helical" evidence="10">
    <location>
        <begin position="711"/>
        <end position="734"/>
    </location>
</feature>
<evidence type="ECO:0000256" key="10">
    <source>
        <dbReference type="SAM" id="Phobius"/>
    </source>
</evidence>
<dbReference type="Proteomes" id="UP000034927">
    <property type="component" value="Unassembled WGS sequence"/>
</dbReference>
<dbReference type="Gene3D" id="3.40.1110.10">
    <property type="entry name" value="Calcium-transporting ATPase, cytoplasmic domain N"/>
    <property type="match status" value="1"/>
</dbReference>
<dbReference type="Gene3D" id="2.70.150.10">
    <property type="entry name" value="Calcium-transporting ATPase, cytoplasmic transduction domain A"/>
    <property type="match status" value="1"/>
</dbReference>
<keyword evidence="8 10" id="KW-1133">Transmembrane helix</keyword>
<accession>A0A0G0B6T7</accession>
<keyword evidence="6" id="KW-0460">Magnesium</keyword>
<dbReference type="InterPro" id="IPR001757">
    <property type="entry name" value="P_typ_ATPase"/>
</dbReference>
<dbReference type="InterPro" id="IPR044492">
    <property type="entry name" value="P_typ_ATPase_HD_dom"/>
</dbReference>
<dbReference type="InterPro" id="IPR018303">
    <property type="entry name" value="ATPase_P-typ_P_site"/>
</dbReference>
<dbReference type="PRINTS" id="PR00119">
    <property type="entry name" value="CATATPASE"/>
</dbReference>
<evidence type="ECO:0000256" key="2">
    <source>
        <dbReference type="ARBA" id="ARBA00022553"/>
    </source>
</evidence>
<proteinExistence type="predicted"/>
<dbReference type="GO" id="GO:0012505">
    <property type="term" value="C:endomembrane system"/>
    <property type="evidence" value="ECO:0007669"/>
    <property type="project" value="UniProtKB-SubCell"/>
</dbReference>
<evidence type="ECO:0000313" key="13">
    <source>
        <dbReference type="Proteomes" id="UP000034927"/>
    </source>
</evidence>
<dbReference type="InterPro" id="IPR023298">
    <property type="entry name" value="ATPase_P-typ_TM_dom_sf"/>
</dbReference>
<dbReference type="Pfam" id="PF00122">
    <property type="entry name" value="E1-E2_ATPase"/>
    <property type="match status" value="1"/>
</dbReference>
<dbReference type="InterPro" id="IPR004014">
    <property type="entry name" value="ATPase_P-typ_cation-transptr_N"/>
</dbReference>
<dbReference type="PROSITE" id="PS00154">
    <property type="entry name" value="ATPASE_E1_E2"/>
    <property type="match status" value="1"/>
</dbReference>
<dbReference type="Gene3D" id="1.20.1110.10">
    <property type="entry name" value="Calcium-transporting ATPase, transmembrane domain"/>
    <property type="match status" value="1"/>
</dbReference>
<dbReference type="SUPFAM" id="SSF81665">
    <property type="entry name" value="Calcium ATPase, transmembrane domain M"/>
    <property type="match status" value="1"/>
</dbReference>
<evidence type="ECO:0000256" key="8">
    <source>
        <dbReference type="ARBA" id="ARBA00022989"/>
    </source>
</evidence>
<dbReference type="Pfam" id="PF00690">
    <property type="entry name" value="Cation_ATPase_N"/>
    <property type="match status" value="1"/>
</dbReference>
<comment type="subcellular location">
    <subcellularLocation>
        <location evidence="1">Endomembrane system</location>
        <topology evidence="1">Multi-pass membrane protein</topology>
    </subcellularLocation>
</comment>
<dbReference type="InterPro" id="IPR036412">
    <property type="entry name" value="HAD-like_sf"/>
</dbReference>
<dbReference type="SFLD" id="SFLDF00027">
    <property type="entry name" value="p-type_atpase"/>
    <property type="match status" value="1"/>
</dbReference>
<keyword evidence="7" id="KW-1278">Translocase</keyword>
<dbReference type="InterPro" id="IPR023214">
    <property type="entry name" value="HAD_sf"/>
</dbReference>
<dbReference type="Gene3D" id="3.40.50.1000">
    <property type="entry name" value="HAD superfamily/HAD-like"/>
    <property type="match status" value="1"/>
</dbReference>
<sequence length="845" mass="93701">MYFSKYTVLSAEKVLAEFNSNLHGLTTDEANRRLENFGLNIVDGKELKLWQVFLRQFKSPFIYLLFFAAALAFGLKENVDGFMILGFIAINAILGFAQEYHSEKSLSLLKKYVVARARVHRNAKDNLVKAIELVPGDIIMIETGDVIPADIRLLEVDNLVIDESVLTGESVPMAKRHQALSKIADEIHKASNLGFSGTIVAGGRGAGVVIATGRSTFMGEVAKLTIETNRESAFEKGITKFSTFILKMIIVILVLLFVSNILIKGREANIVELILFSIALAVSVIPEALPLVTTLSLSRGALRLAKDKVVVKRLSAVEDLGSIEILCTDKTGTITENKLEVSSVMAEDPKKCLFYVNLASSFLADKDTEPNNSFDIALWKKLSLIDRKKIKNFTRLREIPFDPVRRRNDVLAQANDECVLITRGAPEEVLSLCRGINKTKKEELLERVIKSGQSGQRVLAVGFKKIETSNCKIIKEEDNLEFLGLISFIDPIKPSTKSALKQAKNLGVQIKILTGDAREVAGAVAVSVGLVKSFEEVITGIEIENMSEEEREKAVEKYHVFARVSPQQKFLIIQLLQKKFEVGFLGEGINDAPALKLANVAMVVEGASDIAREASDIVLLNRSLAVIIDGIKGGREIFANTIKYLKITLISNFGNFYAIAIASLMITFLPMLPVQILLLNLLSDFPMIAIAADTVDTTELRSPKSYNVREVVLMAIFLGIVSTVFDFIFFALFYKHTPEVLQTNWFIGSVLTELVLIYSVRTRFFCLRAKPASLTLVGLSVLAIITTIVLPYTVFGSNFFHFKAPTFEDLFLILGIVAVYFVVTEIIKLFYYRVVNHTNTAIVRV</sequence>
<dbReference type="PRINTS" id="PR00120">
    <property type="entry name" value="HATPASE"/>
</dbReference>
<organism evidence="12 13">
    <name type="scientific">Candidatus Magasanikbacteria bacterium GW2011_GWC2_34_16</name>
    <dbReference type="NCBI Taxonomy" id="1619045"/>
    <lineage>
        <taxon>Bacteria</taxon>
        <taxon>Candidatus Magasanikiibacteriota</taxon>
    </lineage>
</organism>
<feature type="domain" description="Cation-transporting P-type ATPase N-terminal" evidence="11">
    <location>
        <begin position="5"/>
        <end position="77"/>
    </location>
</feature>
<dbReference type="InterPro" id="IPR059000">
    <property type="entry name" value="ATPase_P-type_domA"/>
</dbReference>
<evidence type="ECO:0000256" key="5">
    <source>
        <dbReference type="ARBA" id="ARBA00022840"/>
    </source>
</evidence>
<dbReference type="NCBIfam" id="TIGR01494">
    <property type="entry name" value="ATPase_P-type"/>
    <property type="match status" value="2"/>
</dbReference>
<keyword evidence="9 10" id="KW-0472">Membrane</keyword>
<evidence type="ECO:0000256" key="9">
    <source>
        <dbReference type="ARBA" id="ARBA00023136"/>
    </source>
</evidence>
<feature type="transmembrane region" description="Helical" evidence="10">
    <location>
        <begin position="810"/>
        <end position="831"/>
    </location>
</feature>
<dbReference type="InterPro" id="IPR006068">
    <property type="entry name" value="ATPase_P-typ_cation-transptr_C"/>
</dbReference>
<evidence type="ECO:0000256" key="6">
    <source>
        <dbReference type="ARBA" id="ARBA00022842"/>
    </source>
</evidence>
<dbReference type="EMBL" id="LBPO01000002">
    <property type="protein sequence ID" value="KKP59436.1"/>
    <property type="molecule type" value="Genomic_DNA"/>
</dbReference>
<feature type="transmembrane region" description="Helical" evidence="10">
    <location>
        <begin position="244"/>
        <end position="263"/>
    </location>
</feature>
<feature type="transmembrane region" description="Helical" evidence="10">
    <location>
        <begin position="772"/>
        <end position="790"/>
    </location>
</feature>
<dbReference type="AlphaFoldDB" id="A0A0G0B6T7"/>
<evidence type="ECO:0000256" key="3">
    <source>
        <dbReference type="ARBA" id="ARBA00022692"/>
    </source>
</evidence>
<keyword evidence="5" id="KW-0067">ATP-binding</keyword>
<feature type="transmembrane region" description="Helical" evidence="10">
    <location>
        <begin position="81"/>
        <end position="101"/>
    </location>
</feature>
<keyword evidence="2" id="KW-0597">Phosphoprotein</keyword>